<feature type="domain" description="PII-uridylyltransferase/Glutamine-synthetase adenylyltransferase" evidence="9">
    <location>
        <begin position="329"/>
        <end position="467"/>
    </location>
</feature>
<accession>A0A2V1GUR5</accession>
<comment type="caution">
    <text evidence="10">The sequence shown here is derived from an EMBL/GenBank/DDBJ whole genome shotgun (WGS) entry which is preliminary data.</text>
</comment>
<dbReference type="Pfam" id="PF08335">
    <property type="entry name" value="GlnD_UR_UTase"/>
    <property type="match status" value="2"/>
</dbReference>
<dbReference type="Proteomes" id="UP000244906">
    <property type="component" value="Unassembled WGS sequence"/>
</dbReference>
<keyword evidence="4 7" id="KW-0067">ATP-binding</keyword>
<protein>
    <recommendedName>
        <fullName evidence="7">Bifunctional glutamine synthetase adenylyltransferase/adenylyl-removing enzyme</fullName>
    </recommendedName>
    <alternativeName>
        <fullName evidence="7">ATP:glutamine synthetase adenylyltransferase</fullName>
    </alternativeName>
    <alternativeName>
        <fullName evidence="7">ATase</fullName>
    </alternativeName>
    <domain>
        <recommendedName>
            <fullName evidence="7">Glutamine synthetase adenylyl-L-tyrosine phosphorylase</fullName>
            <ecNumber evidence="7">2.7.7.89</ecNumber>
        </recommendedName>
        <alternativeName>
            <fullName evidence="7">Adenylyl removase</fullName>
            <shortName evidence="7">AR</shortName>
            <shortName evidence="7">AT-N</shortName>
        </alternativeName>
    </domain>
    <domain>
        <recommendedName>
            <fullName evidence="7">Glutamine synthetase adenylyl transferase</fullName>
            <ecNumber evidence="7">2.7.7.42</ecNumber>
        </recommendedName>
        <alternativeName>
            <fullName evidence="7">Adenylyl transferase</fullName>
            <shortName evidence="7">AT</shortName>
            <shortName evidence="7">AT-C</shortName>
        </alternativeName>
    </domain>
</protein>
<dbReference type="OrthoDB" id="9759366at2"/>
<dbReference type="FunFam" id="3.30.460.10:FF:000009">
    <property type="entry name" value="Bifunctional glutamine synthetase adenylyltransferase/adenylyl-removing enzyme"/>
    <property type="match status" value="2"/>
</dbReference>
<dbReference type="EC" id="2.7.7.89" evidence="7"/>
<evidence type="ECO:0000313" key="11">
    <source>
        <dbReference type="Proteomes" id="UP000244906"/>
    </source>
</evidence>
<feature type="domain" description="Glutamate-ammonia ligase adenylyltransferase repeated" evidence="8">
    <location>
        <begin position="585"/>
        <end position="834"/>
    </location>
</feature>
<evidence type="ECO:0000256" key="5">
    <source>
        <dbReference type="ARBA" id="ARBA00022842"/>
    </source>
</evidence>
<dbReference type="InterPro" id="IPR043519">
    <property type="entry name" value="NT_sf"/>
</dbReference>
<dbReference type="GO" id="GO:0000820">
    <property type="term" value="P:regulation of glutamine family amino acid metabolic process"/>
    <property type="evidence" value="ECO:0007669"/>
    <property type="project" value="UniProtKB-UniRule"/>
</dbReference>
<name>A0A2V1GUR5_9GAMM</name>
<keyword evidence="11" id="KW-1185">Reference proteome</keyword>
<dbReference type="PANTHER" id="PTHR30621">
    <property type="entry name" value="GLUTAMINE SYNTHETASE ADENYLYLTRANSFERASE"/>
    <property type="match status" value="1"/>
</dbReference>
<keyword evidence="1 7" id="KW-0808">Transferase</keyword>
<dbReference type="GO" id="GO:0008882">
    <property type="term" value="F:[glutamate-ammonia-ligase] adenylyltransferase activity"/>
    <property type="evidence" value="ECO:0007669"/>
    <property type="project" value="UniProtKB-UniRule"/>
</dbReference>
<dbReference type="EMBL" id="QDDL01000008">
    <property type="protein sequence ID" value="PVZ66417.1"/>
    <property type="molecule type" value="Genomic_DNA"/>
</dbReference>
<evidence type="ECO:0000259" key="8">
    <source>
        <dbReference type="Pfam" id="PF03710"/>
    </source>
</evidence>
<dbReference type="PANTHER" id="PTHR30621:SF0">
    <property type="entry name" value="BIFUNCTIONAL GLUTAMINE SYNTHETASE ADENYLYLTRANSFERASE_ADENYLYL-REMOVING ENZYME"/>
    <property type="match status" value="1"/>
</dbReference>
<comment type="similarity">
    <text evidence="7">Belongs to the GlnE family.</text>
</comment>
<gene>
    <name evidence="7" type="primary">glnE</name>
    <name evidence="10" type="ORF">DC094_16430</name>
</gene>
<keyword evidence="3 7" id="KW-0547">Nucleotide-binding</keyword>
<feature type="domain" description="Glutamate-ammonia ligase adenylyltransferase repeated" evidence="8">
    <location>
        <begin position="62"/>
        <end position="305"/>
    </location>
</feature>
<organism evidence="10 11">
    <name type="scientific">Pelagibaculum spongiae</name>
    <dbReference type="NCBI Taxonomy" id="2080658"/>
    <lineage>
        <taxon>Bacteria</taxon>
        <taxon>Pseudomonadati</taxon>
        <taxon>Pseudomonadota</taxon>
        <taxon>Gammaproteobacteria</taxon>
        <taxon>Oceanospirillales</taxon>
        <taxon>Pelagibaculum</taxon>
    </lineage>
</organism>
<evidence type="ECO:0000256" key="1">
    <source>
        <dbReference type="ARBA" id="ARBA00022679"/>
    </source>
</evidence>
<dbReference type="Gene3D" id="1.10.4050.10">
    <property type="entry name" value="Glutamine synthase adenylyltransferase GlnE"/>
    <property type="match status" value="1"/>
</dbReference>
<dbReference type="GO" id="GO:0005829">
    <property type="term" value="C:cytosol"/>
    <property type="evidence" value="ECO:0007669"/>
    <property type="project" value="TreeGrafter"/>
</dbReference>
<comment type="cofactor">
    <cofactor evidence="7">
        <name>Mg(2+)</name>
        <dbReference type="ChEBI" id="CHEBI:18420"/>
    </cofactor>
</comment>
<evidence type="ECO:0000256" key="3">
    <source>
        <dbReference type="ARBA" id="ARBA00022741"/>
    </source>
</evidence>
<feature type="region of interest" description="Adenylyl transferase" evidence="7">
    <location>
        <begin position="478"/>
        <end position="987"/>
    </location>
</feature>
<keyword evidence="5 7" id="KW-0460">Magnesium</keyword>
<comment type="function">
    <text evidence="7">Involved in the regulation of glutamine synthetase GlnA, a key enzyme in the process to assimilate ammonia. When cellular nitrogen levels are high, the C-terminal adenylyl transferase (AT) inactivates GlnA by covalent transfer of an adenylyl group from ATP to specific tyrosine residue of GlnA, thus reducing its activity. Conversely, when nitrogen levels are low, the N-terminal adenylyl removase (AR) activates GlnA by removing the adenylyl group by phosphorolysis, increasing its activity. The regulatory region of GlnE binds the signal transduction protein PII (GlnB) which indicates the nitrogen status of the cell.</text>
</comment>
<evidence type="ECO:0000256" key="4">
    <source>
        <dbReference type="ARBA" id="ARBA00022840"/>
    </source>
</evidence>
<proteinExistence type="inferred from homology"/>
<sequence length="987" mass="112765">MTLQQNQTQQQNKSQTHRTLLSEKALPAELQQQAEQSWQRLQEQHSAFVLSEQLPESLHEPLLKLLALSDFALETLLKHPQLLEQLQQSGELTDSPSPEVMAQQMQQLLAEVNNEAELMKALRQYRTRHMLAIIWRDLLADSPLNQVCFDLSTMARICVDQALQLLYQWHCRDWGTPIGEESGLPQQMVVLGMGKLGAAELNLSSDIDLIFSWPEPGMTQGGRRQLANEQFFTRLGQALIRSINTHNADGFVFRVDMRLRPYGDSGALAMSFPAMETYYQEQGRDWERYAMIKAQPISGQAEDRAELMALLKPFVFRRYVDFSAIEALRDMKQLISREQRRRGMTDNIKLGPGGIREIEFVGQAWQLIRGGKEPDLQEPRLRKILAMLADKQIMPTDAIDQLDSGYEFLRRVEHRIQAIADKQTQQLPDNEKDQARIAYAMGFDNWPEFRQRLEQITSQVHLHFNDVIGTPEPAQKEAADLELRLLWQEDTDAENAVPLMEQLCIQQPAEVWQQLLALKESRGCRYMGKRGRERMKQLIPMLLAELGHQKQGKETAGRVFRVLEAISCRTAYIELLVENPQALVHLVSLCNNSLWITEQLARFPMLLDELLDTRNLYALKDRKTLSDDLRQSLLRVPEDDQERQLDALRQFKLAHVLQVAAADVTGHLPIMKVSDRLTDIAEVVLESVLEQSVTHLSQRHGLPQKADGSYGVEFTVIGYGKVGGWELGYSSDLDLVFVSDDFAGVTNGDKPVDNQVFYTRLGQRMIHLMNTRSALGELYEVDMRLRPSGNSGLLVASLEGFETYQFNDAWTWEHQSLTRARPVAGSIELARRFEVVRQKVLSQTREPKVLRETVCEMREKMRKALGSKPSLADAKAASQFHLKQDPGGIADIEFMVQYWVLCWSNQHPQLMRWTDNIRILETLAQQQLLPEQTCEALSNAYCAFRARGHRLSLQNQPARAAADEFTQQRALVAELWTNVMINGVVIK</sequence>
<evidence type="ECO:0000256" key="7">
    <source>
        <dbReference type="HAMAP-Rule" id="MF_00802"/>
    </source>
</evidence>
<dbReference type="Pfam" id="PF03710">
    <property type="entry name" value="GlnE"/>
    <property type="match status" value="2"/>
</dbReference>
<dbReference type="Gene3D" id="3.30.460.10">
    <property type="entry name" value="Beta Polymerase, domain 2"/>
    <property type="match status" value="2"/>
</dbReference>
<evidence type="ECO:0000259" key="9">
    <source>
        <dbReference type="Pfam" id="PF08335"/>
    </source>
</evidence>
<evidence type="ECO:0000256" key="6">
    <source>
        <dbReference type="ARBA" id="ARBA00023268"/>
    </source>
</evidence>
<dbReference type="Gene3D" id="1.20.120.330">
    <property type="entry name" value="Nucleotidyltransferases domain 2"/>
    <property type="match status" value="2"/>
</dbReference>
<keyword evidence="6 7" id="KW-0511">Multifunctional enzyme</keyword>
<dbReference type="GO" id="GO:0005524">
    <property type="term" value="F:ATP binding"/>
    <property type="evidence" value="ECO:0007669"/>
    <property type="project" value="UniProtKB-UniRule"/>
</dbReference>
<dbReference type="AlphaFoldDB" id="A0A2V1GUR5"/>
<dbReference type="InterPro" id="IPR023057">
    <property type="entry name" value="GlnE"/>
</dbReference>
<dbReference type="SUPFAM" id="SSF81593">
    <property type="entry name" value="Nucleotidyltransferase substrate binding subunit/domain"/>
    <property type="match status" value="2"/>
</dbReference>
<evidence type="ECO:0000313" key="10">
    <source>
        <dbReference type="EMBL" id="PVZ66417.1"/>
    </source>
</evidence>
<dbReference type="InterPro" id="IPR013546">
    <property type="entry name" value="PII_UdlTrfase/GS_AdlTrfase"/>
</dbReference>
<dbReference type="SUPFAM" id="SSF81301">
    <property type="entry name" value="Nucleotidyltransferase"/>
    <property type="match status" value="2"/>
</dbReference>
<reference evidence="10 11" key="1">
    <citation type="submission" date="2018-04" db="EMBL/GenBank/DDBJ databases">
        <title>Thalassorhabdus spongiae gen. nov., sp. nov., isolated from a marine sponge in South-West Iceland.</title>
        <authorList>
            <person name="Knobloch S."/>
            <person name="Daussin A."/>
            <person name="Johannsson R."/>
            <person name="Marteinsson V.T."/>
        </authorList>
    </citation>
    <scope>NUCLEOTIDE SEQUENCE [LARGE SCALE GENOMIC DNA]</scope>
    <source>
        <strain evidence="10 11">Hp12</strain>
    </source>
</reference>
<feature type="domain" description="PII-uridylyltransferase/Glutamine-synthetase adenylyltransferase" evidence="9">
    <location>
        <begin position="857"/>
        <end position="956"/>
    </location>
</feature>
<dbReference type="InterPro" id="IPR005190">
    <property type="entry name" value="GlnE_rpt_dom"/>
</dbReference>
<dbReference type="GO" id="GO:0047388">
    <property type="term" value="F:[glutamine synthetase]-adenylyl-L-tyrosine phosphorylase activity"/>
    <property type="evidence" value="ECO:0007669"/>
    <property type="project" value="UniProtKB-EC"/>
</dbReference>
<dbReference type="GO" id="GO:0000287">
    <property type="term" value="F:magnesium ion binding"/>
    <property type="evidence" value="ECO:0007669"/>
    <property type="project" value="UniProtKB-UniRule"/>
</dbReference>
<dbReference type="CDD" id="cd05401">
    <property type="entry name" value="NT_GlnE_GlnD_like"/>
    <property type="match status" value="2"/>
</dbReference>
<dbReference type="HAMAP" id="MF_00802">
    <property type="entry name" value="GlnE"/>
    <property type="match status" value="1"/>
</dbReference>
<dbReference type="NCBIfam" id="NF008292">
    <property type="entry name" value="PRK11072.1"/>
    <property type="match status" value="1"/>
</dbReference>
<feature type="region of interest" description="Adenylyl removase" evidence="7">
    <location>
        <begin position="1"/>
        <end position="472"/>
    </location>
</feature>
<dbReference type="EC" id="2.7.7.42" evidence="7"/>
<dbReference type="Gene3D" id="1.20.120.1510">
    <property type="match status" value="1"/>
</dbReference>
<comment type="catalytic activity">
    <reaction evidence="7">
        <text>[glutamine synthetase]-L-tyrosine + ATP = [glutamine synthetase]-O(4)-(5'-adenylyl)-L-tyrosine + diphosphate</text>
        <dbReference type="Rhea" id="RHEA:18589"/>
        <dbReference type="Rhea" id="RHEA-COMP:10660"/>
        <dbReference type="Rhea" id="RHEA-COMP:10661"/>
        <dbReference type="ChEBI" id="CHEBI:30616"/>
        <dbReference type="ChEBI" id="CHEBI:33019"/>
        <dbReference type="ChEBI" id="CHEBI:46858"/>
        <dbReference type="ChEBI" id="CHEBI:83624"/>
        <dbReference type="EC" id="2.7.7.42"/>
    </reaction>
</comment>
<dbReference type="GO" id="GO:0016874">
    <property type="term" value="F:ligase activity"/>
    <property type="evidence" value="ECO:0007669"/>
    <property type="project" value="UniProtKB-KW"/>
</dbReference>
<dbReference type="FunFam" id="1.20.120.330:FF:000005">
    <property type="entry name" value="Bifunctional glutamine synthetase adenylyltransferase/adenylyl-removing enzyme"/>
    <property type="match status" value="1"/>
</dbReference>
<comment type="catalytic activity">
    <reaction evidence="7">
        <text>[glutamine synthetase]-O(4)-(5'-adenylyl)-L-tyrosine + phosphate = [glutamine synthetase]-L-tyrosine + ADP</text>
        <dbReference type="Rhea" id="RHEA:43716"/>
        <dbReference type="Rhea" id="RHEA-COMP:10660"/>
        <dbReference type="Rhea" id="RHEA-COMP:10661"/>
        <dbReference type="ChEBI" id="CHEBI:43474"/>
        <dbReference type="ChEBI" id="CHEBI:46858"/>
        <dbReference type="ChEBI" id="CHEBI:83624"/>
        <dbReference type="ChEBI" id="CHEBI:456216"/>
        <dbReference type="EC" id="2.7.7.89"/>
    </reaction>
</comment>
<keyword evidence="10" id="KW-0436">Ligase</keyword>
<keyword evidence="2 7" id="KW-0548">Nucleotidyltransferase</keyword>
<evidence type="ECO:0000256" key="2">
    <source>
        <dbReference type="ARBA" id="ARBA00022695"/>
    </source>
</evidence>